<dbReference type="Gene3D" id="3.90.470.20">
    <property type="entry name" value="4'-phosphopantetheinyl transferase domain"/>
    <property type="match status" value="2"/>
</dbReference>
<dbReference type="GO" id="GO:0000287">
    <property type="term" value="F:magnesium ion binding"/>
    <property type="evidence" value="ECO:0007669"/>
    <property type="project" value="InterPro"/>
</dbReference>
<dbReference type="Proteomes" id="UP000320300">
    <property type="component" value="Unassembled WGS sequence"/>
</dbReference>
<dbReference type="Pfam" id="PF16197">
    <property type="entry name" value="KAsynt_C_assoc"/>
    <property type="match status" value="1"/>
</dbReference>
<dbReference type="SUPFAM" id="SSF53901">
    <property type="entry name" value="Thiolase-like"/>
    <property type="match status" value="1"/>
</dbReference>
<dbReference type="Gene3D" id="3.40.366.10">
    <property type="entry name" value="Malonyl-Coenzyme A Acyl Carrier Protein, domain 2"/>
    <property type="match status" value="1"/>
</dbReference>
<dbReference type="Pfam" id="PF01648">
    <property type="entry name" value="ACPS"/>
    <property type="match status" value="1"/>
</dbReference>
<evidence type="ECO:0000313" key="4">
    <source>
        <dbReference type="Proteomes" id="UP000320300"/>
    </source>
</evidence>
<dbReference type="CDD" id="cd00833">
    <property type="entry name" value="PKS"/>
    <property type="match status" value="1"/>
</dbReference>
<feature type="domain" description="Ketosynthase family 3 (KS3)" evidence="2">
    <location>
        <begin position="15"/>
        <end position="469"/>
    </location>
</feature>
<dbReference type="PANTHER" id="PTHR43074:SF1">
    <property type="entry name" value="BETA-KETOACYL SYNTHASE FAMILY PROTEIN-RELATED"/>
    <property type="match status" value="1"/>
</dbReference>
<dbReference type="InterPro" id="IPR020841">
    <property type="entry name" value="PKS_Beta-ketoAc_synthase_dom"/>
</dbReference>
<dbReference type="Gene3D" id="3.40.47.10">
    <property type="match status" value="1"/>
</dbReference>
<proteinExistence type="predicted"/>
<dbReference type="Gene3D" id="3.10.129.110">
    <property type="entry name" value="Polyketide synthase dehydratase"/>
    <property type="match status" value="1"/>
</dbReference>
<dbReference type="InterPro" id="IPR037143">
    <property type="entry name" value="4-PPantetheinyl_Trfase_dom_sf"/>
</dbReference>
<dbReference type="PROSITE" id="PS52004">
    <property type="entry name" value="KS3_2"/>
    <property type="match status" value="1"/>
</dbReference>
<dbReference type="InterPro" id="IPR008278">
    <property type="entry name" value="4-PPantetheinyl_Trfase_dom"/>
</dbReference>
<dbReference type="GO" id="GO:0016746">
    <property type="term" value="F:acyltransferase activity"/>
    <property type="evidence" value="ECO:0007669"/>
    <property type="project" value="InterPro"/>
</dbReference>
<dbReference type="InterPro" id="IPR001227">
    <property type="entry name" value="Ac_transferase_dom_sf"/>
</dbReference>
<keyword evidence="4" id="KW-1185">Reference proteome</keyword>
<name>A0A521E656_9SPHI</name>
<organism evidence="3 4">
    <name type="scientific">Pedobacter westerhofensis</name>
    <dbReference type="NCBI Taxonomy" id="425512"/>
    <lineage>
        <taxon>Bacteria</taxon>
        <taxon>Pseudomonadati</taxon>
        <taxon>Bacteroidota</taxon>
        <taxon>Sphingobacteriia</taxon>
        <taxon>Sphingobacteriales</taxon>
        <taxon>Sphingobacteriaceae</taxon>
        <taxon>Pedobacter</taxon>
    </lineage>
</organism>
<dbReference type="SUPFAM" id="SSF56214">
    <property type="entry name" value="4'-phosphopantetheinyl transferase"/>
    <property type="match status" value="2"/>
</dbReference>
<evidence type="ECO:0000259" key="2">
    <source>
        <dbReference type="PROSITE" id="PS52004"/>
    </source>
</evidence>
<sequence length="1423" mass="156755">MVASSSMTNKLSKKKTDVAIVGMSCVFPGAGDVETFWRNIINQVDSIQNVPADRIDQVHFDPGAEGVDRFYCNRGGFIPEMTFNAAQFGILPLAVEGTEPDHLITLGLVHKALEDAGVFEKNTPLNKTGIIIGKGNYAGPGATRAIEIVRTGEQIVNVLKDLLPQLAAADLDKVKKEFQLRKGRFGPDTAMGLIPNLVASLVANRLNLGGAAYTLDAACASSLLAVDHAVQELNSNRCDMVVAGGVHVGQNAAFWSIFNQLGALSRKGKITPFDENADGLLIGEGCGFVVLKRLEDAVEAGDRIYAVIKGTGVSSDGSGTSVMSPSVKGQLTAMQMAWEKAGTSRADIGYIEAHGTGTRLGDQTELETLAQFFGNDTALPKAGIGTVKSNIGHAMPACGIAGLIKTALALYHNIIPPTLHCETPVAQMGTTRFEAVREARDWYLSGLPRLAGVNAFGFGGINAHAVLEGYDQKPEEIKTDQVLLLARHSLEALTGALEQAAQGHHFDEPGEGVYRIAVFDPTTERLRKAMKIAAKDIPWRNKQDIWFTNEPLLQGEGKIAFVFPGLDGLAGAETDSVAAYFNILQENIVRTDGLLNDALKIFNQSAILDTALKKLGVLPDMLAGHSLGEWLASRSSGLVEESSMLKLFNSLNPDSYELKDSRFIAVGAGISQLQPFMLQIADLYLSNDNCPQQIILCGSNAAIEELLPILKRQQIFHQILPFQSGFHSPFIAGRLDEILGGMSRLTFNRAEFPLWSATTLERYPEDIEAILKLNIEHLIKPVRFRELTERLYDEGARVFIQVGSGGLTGFVDDTLRGRKISTVSSASPLRPGIAQLQRVLAALFTEGKTVNMKIMGYEKHVPLSTKGMKLQLGLPLIDDFPALRKLASSPVLASVPAGHSLMQAFNQNIAEMAEIQSELIQAFQNRGASPVTSAPESPGPSRRPFTKKLDISLANSPYLLDHCLMRQPAGWTCVEDMDPVIPMTMIFELFAEAAAEQAPAERVRKIMNMKVFQWMNVASPFTETIMGEWKNQDTVHLNLERFAEADVRLGGTAANPPVMLFSTGKLLNILRSPQQVYEEHMFHGPAYQGIKKLIAVGDKGITGVIEGGKGKGSLLDNAGQLFGLWLQLSLPHDRIAFPVKIQEIAFFADMADQQGDFECTCQLTELNDEYATANFLIRRNQEVWAVITGWQNRRMGIDEPLWRVSMSPLNNYLSEEIAPGIMMFHHAYSRVVSWNFVLRRYFGQTEKAYYESLAPNKKKEWMISRIAVKDAVRRLLTKTKKEAWYPIAFEVRSDEQHRPYLHGEMTKGIHISIAHKGTDAVAIAQYDRPAGIDIERIEERSEGFYELVFSESERDLLKDHNLDEWATRFWVAKEAYGKYLGKGLQGNPKAYVISLIRGEELLINDIFIQTIKHNNYIIGWTQS</sequence>
<dbReference type="InterPro" id="IPR014043">
    <property type="entry name" value="Acyl_transferase_dom"/>
</dbReference>
<evidence type="ECO:0000313" key="3">
    <source>
        <dbReference type="EMBL" id="SMO79342.1"/>
    </source>
</evidence>
<dbReference type="InterPro" id="IPR032821">
    <property type="entry name" value="PKS_assoc"/>
</dbReference>
<dbReference type="SUPFAM" id="SSF52151">
    <property type="entry name" value="FabD/lysophospholipase-like"/>
    <property type="match status" value="1"/>
</dbReference>
<dbReference type="InterPro" id="IPR014031">
    <property type="entry name" value="Ketoacyl_synth_C"/>
</dbReference>
<gene>
    <name evidence="3" type="ORF">SAMN06265348_10761</name>
</gene>
<dbReference type="Gene3D" id="3.30.70.250">
    <property type="entry name" value="Malonyl-CoA ACP transacylase, ACP-binding"/>
    <property type="match status" value="1"/>
</dbReference>
<reference evidence="3 4" key="1">
    <citation type="submission" date="2017-05" db="EMBL/GenBank/DDBJ databases">
        <authorList>
            <person name="Varghese N."/>
            <person name="Submissions S."/>
        </authorList>
    </citation>
    <scope>NUCLEOTIDE SEQUENCE [LARGE SCALE GENOMIC DNA]</scope>
    <source>
        <strain evidence="3 4">DSM 19036</strain>
    </source>
</reference>
<dbReference type="EMBL" id="FXTN01000007">
    <property type="protein sequence ID" value="SMO79342.1"/>
    <property type="molecule type" value="Genomic_DNA"/>
</dbReference>
<dbReference type="InterPro" id="IPR052568">
    <property type="entry name" value="PKS-FAS_Synthase"/>
</dbReference>
<dbReference type="SUPFAM" id="SSF55048">
    <property type="entry name" value="Probable ACP-binding domain of malonyl-CoA ACP transacylase"/>
    <property type="match status" value="1"/>
</dbReference>
<dbReference type="PANTHER" id="PTHR43074">
    <property type="entry name" value="OMEGA-3 POLYUNSATURATED FATTY ACID SYNTHASE PFAB-RELATED"/>
    <property type="match status" value="1"/>
</dbReference>
<evidence type="ECO:0000256" key="1">
    <source>
        <dbReference type="ARBA" id="ARBA00022679"/>
    </source>
</evidence>
<dbReference type="Pfam" id="PF00698">
    <property type="entry name" value="Acyl_transf_1"/>
    <property type="match status" value="1"/>
</dbReference>
<dbReference type="InterPro" id="IPR016039">
    <property type="entry name" value="Thiolase-like"/>
</dbReference>
<dbReference type="InterPro" id="IPR042104">
    <property type="entry name" value="PKS_dehydratase_sf"/>
</dbReference>
<dbReference type="InterPro" id="IPR016036">
    <property type="entry name" value="Malonyl_transacylase_ACP-bd"/>
</dbReference>
<protein>
    <submittedName>
        <fullName evidence="3">Acyl transferase domain-containing protein</fullName>
    </submittedName>
</protein>
<dbReference type="Pfam" id="PF00109">
    <property type="entry name" value="ketoacyl-synt"/>
    <property type="match status" value="1"/>
</dbReference>
<dbReference type="InterPro" id="IPR016035">
    <property type="entry name" value="Acyl_Trfase/lysoPLipase"/>
</dbReference>
<dbReference type="SMART" id="SM00825">
    <property type="entry name" value="PKS_KS"/>
    <property type="match status" value="1"/>
</dbReference>
<dbReference type="Pfam" id="PF02801">
    <property type="entry name" value="Ketoacyl-synt_C"/>
    <property type="match status" value="1"/>
</dbReference>
<dbReference type="InterPro" id="IPR014030">
    <property type="entry name" value="Ketoacyl_synth_N"/>
</dbReference>
<dbReference type="SMART" id="SM00827">
    <property type="entry name" value="PKS_AT"/>
    <property type="match status" value="1"/>
</dbReference>
<accession>A0A521E656</accession>
<keyword evidence="1 3" id="KW-0808">Transferase</keyword>
<dbReference type="GO" id="GO:0008897">
    <property type="term" value="F:holo-[acyl-carrier-protein] synthase activity"/>
    <property type="evidence" value="ECO:0007669"/>
    <property type="project" value="InterPro"/>
</dbReference>